<feature type="repeat" description="Solcar" evidence="10">
    <location>
        <begin position="15"/>
        <end position="100"/>
    </location>
</feature>
<evidence type="ECO:0000256" key="5">
    <source>
        <dbReference type="ARBA" id="ARBA00022737"/>
    </source>
</evidence>
<keyword evidence="5" id="KW-0677">Repeat</keyword>
<gene>
    <name evidence="12" type="ORF">FOL47_010601</name>
</gene>
<dbReference type="GO" id="GO:0005743">
    <property type="term" value="C:mitochondrial inner membrane"/>
    <property type="evidence" value="ECO:0007669"/>
    <property type="project" value="UniProtKB-SubCell"/>
</dbReference>
<feature type="repeat" description="Solcar" evidence="10">
    <location>
        <begin position="207"/>
        <end position="297"/>
    </location>
</feature>
<keyword evidence="7" id="KW-1133">Transmembrane helix</keyword>
<sequence length="304" mass="32729">MTLPPGFQDNRPQWLKVTQPFVAGGLAGSLATCVIQPIDMVKVRIQIAEAGATHSPITIARSIIADEGFLSLYKGLDAGILRQLTYTTTRLGFFRLASMSLQSPDEKTLPFWKKSVAGLFAGAVGAFVGTPADLSLVRLQADATLPPAERRNYKGVFDAMRQIVKSEGVTGLWKGSLPTVTRAMALNVGMLATFDQGKEYFSHVMGPGWAATLTASACSGFGASVMSLPFDFVKTRIQKMKPDANGAMPYTGTVNCFTTVLRKEGPLAFYSGFPTYYTRIAPHAMLVLILVDAINTSVVKSFAK</sequence>
<comment type="subcellular location">
    <subcellularLocation>
        <location evidence="1">Mitochondrion inner membrane</location>
        <topology evidence="1">Multi-pass membrane protein</topology>
    </subcellularLocation>
</comment>
<keyword evidence="13" id="KW-1185">Reference proteome</keyword>
<accession>A0A7J6L2B7</accession>
<evidence type="ECO:0000256" key="4">
    <source>
        <dbReference type="ARBA" id="ARBA00022692"/>
    </source>
</evidence>
<dbReference type="InterPro" id="IPR050391">
    <property type="entry name" value="Mito_Metabolite_Transporter"/>
</dbReference>
<dbReference type="EMBL" id="JAAPAO010000834">
    <property type="protein sequence ID" value="KAF4653302.1"/>
    <property type="molecule type" value="Genomic_DNA"/>
</dbReference>
<evidence type="ECO:0000256" key="6">
    <source>
        <dbReference type="ARBA" id="ARBA00022792"/>
    </source>
</evidence>
<evidence type="ECO:0000256" key="10">
    <source>
        <dbReference type="PROSITE-ProRule" id="PRU00282"/>
    </source>
</evidence>
<proteinExistence type="inferred from homology"/>
<feature type="repeat" description="Solcar" evidence="10">
    <location>
        <begin position="109"/>
        <end position="200"/>
    </location>
</feature>
<keyword evidence="3 11" id="KW-0813">Transport</keyword>
<protein>
    <recommendedName>
        <fullName evidence="14">Mitochondrial 2-oxoglutarate/malate carrier protein</fullName>
    </recommendedName>
</protein>
<evidence type="ECO:0000313" key="13">
    <source>
        <dbReference type="Proteomes" id="UP000591131"/>
    </source>
</evidence>
<dbReference type="PANTHER" id="PTHR45618">
    <property type="entry name" value="MITOCHONDRIAL DICARBOXYLATE CARRIER-RELATED"/>
    <property type="match status" value="1"/>
</dbReference>
<dbReference type="InterPro" id="IPR023395">
    <property type="entry name" value="MCP_dom_sf"/>
</dbReference>
<comment type="caution">
    <text evidence="12">The sequence shown here is derived from an EMBL/GenBank/DDBJ whole genome shotgun (WGS) entry which is preliminary data.</text>
</comment>
<evidence type="ECO:0000313" key="12">
    <source>
        <dbReference type="EMBL" id="KAF4653302.1"/>
    </source>
</evidence>
<evidence type="ECO:0000256" key="8">
    <source>
        <dbReference type="ARBA" id="ARBA00023128"/>
    </source>
</evidence>
<name>A0A7J6L2B7_PERCH</name>
<evidence type="ECO:0000256" key="9">
    <source>
        <dbReference type="ARBA" id="ARBA00023136"/>
    </source>
</evidence>
<evidence type="ECO:0000256" key="2">
    <source>
        <dbReference type="ARBA" id="ARBA00006375"/>
    </source>
</evidence>
<reference evidence="12 13" key="1">
    <citation type="submission" date="2020-04" db="EMBL/GenBank/DDBJ databases">
        <title>Perkinsus chesapeaki whole genome sequence.</title>
        <authorList>
            <person name="Bogema D.R."/>
        </authorList>
    </citation>
    <scope>NUCLEOTIDE SEQUENCE [LARGE SCALE GENOMIC DNA]</scope>
    <source>
        <strain evidence="12">ATCC PRA-425</strain>
    </source>
</reference>
<evidence type="ECO:0000256" key="3">
    <source>
        <dbReference type="ARBA" id="ARBA00022448"/>
    </source>
</evidence>
<keyword evidence="8" id="KW-0496">Mitochondrion</keyword>
<dbReference type="AlphaFoldDB" id="A0A7J6L2B7"/>
<keyword evidence="9 10" id="KW-0472">Membrane</keyword>
<dbReference type="PRINTS" id="PR00926">
    <property type="entry name" value="MITOCARRIER"/>
</dbReference>
<dbReference type="Proteomes" id="UP000591131">
    <property type="component" value="Unassembled WGS sequence"/>
</dbReference>
<dbReference type="GO" id="GO:0055085">
    <property type="term" value="P:transmembrane transport"/>
    <property type="evidence" value="ECO:0007669"/>
    <property type="project" value="InterPro"/>
</dbReference>
<dbReference type="PROSITE" id="PS50920">
    <property type="entry name" value="SOLCAR"/>
    <property type="match status" value="3"/>
</dbReference>
<dbReference type="SUPFAM" id="SSF103506">
    <property type="entry name" value="Mitochondrial carrier"/>
    <property type="match status" value="1"/>
</dbReference>
<organism evidence="12 13">
    <name type="scientific">Perkinsus chesapeaki</name>
    <name type="common">Clam parasite</name>
    <name type="synonym">Perkinsus andrewsi</name>
    <dbReference type="NCBI Taxonomy" id="330153"/>
    <lineage>
        <taxon>Eukaryota</taxon>
        <taxon>Sar</taxon>
        <taxon>Alveolata</taxon>
        <taxon>Perkinsozoa</taxon>
        <taxon>Perkinsea</taxon>
        <taxon>Perkinsida</taxon>
        <taxon>Perkinsidae</taxon>
        <taxon>Perkinsus</taxon>
    </lineage>
</organism>
<dbReference type="Pfam" id="PF00153">
    <property type="entry name" value="Mito_carr"/>
    <property type="match status" value="3"/>
</dbReference>
<evidence type="ECO:0008006" key="14">
    <source>
        <dbReference type="Google" id="ProtNLM"/>
    </source>
</evidence>
<keyword evidence="6" id="KW-0999">Mitochondrion inner membrane</keyword>
<evidence type="ECO:0000256" key="7">
    <source>
        <dbReference type="ARBA" id="ARBA00022989"/>
    </source>
</evidence>
<dbReference type="InterPro" id="IPR002067">
    <property type="entry name" value="MCP"/>
</dbReference>
<dbReference type="Gene3D" id="1.50.40.10">
    <property type="entry name" value="Mitochondrial carrier domain"/>
    <property type="match status" value="1"/>
</dbReference>
<evidence type="ECO:0000256" key="11">
    <source>
        <dbReference type="RuleBase" id="RU000488"/>
    </source>
</evidence>
<evidence type="ECO:0000256" key="1">
    <source>
        <dbReference type="ARBA" id="ARBA00004448"/>
    </source>
</evidence>
<dbReference type="InterPro" id="IPR018108">
    <property type="entry name" value="MCP_transmembrane"/>
</dbReference>
<comment type="similarity">
    <text evidence="2 11">Belongs to the mitochondrial carrier (TC 2.A.29) family.</text>
</comment>
<dbReference type="OrthoDB" id="756301at2759"/>
<dbReference type="FunFam" id="1.50.40.10:FF:000009">
    <property type="entry name" value="Mitochondrial 2-oxoglutarate/malate carrier protein"/>
    <property type="match status" value="1"/>
</dbReference>
<keyword evidence="4 10" id="KW-0812">Transmembrane</keyword>